<evidence type="ECO:0000313" key="3">
    <source>
        <dbReference type="Proteomes" id="UP000638263"/>
    </source>
</evidence>
<comment type="caution">
    <text evidence="2">The sequence shown here is derived from an EMBL/GenBank/DDBJ whole genome shotgun (WGS) entry which is preliminary data.</text>
</comment>
<dbReference type="CDD" id="cd00093">
    <property type="entry name" value="HTH_XRE"/>
    <property type="match status" value="1"/>
</dbReference>
<gene>
    <name evidence="2" type="ORF">GCM10011588_53990</name>
</gene>
<accession>A0A917VXL8</accession>
<sequence length="297" mass="34147">MERSDRPGSTLPRRHLGRALREAREGVGFTLEQAAREMEMSKTALIRLEKGHNEKVKLRDVEGFGRLYELDDTHIEDLKELAQQAATKSWWNETRRLFRGGFTTYLRLESVASHLSTFQPSIIPGLLQSLEYTRAVEGPFFSEDTQEDLERRIALRIRRAAILTRRNSPASAEFLVHESALHTRAGSASVMSAQLRHMADMSTLSNVSVRILPFAAGFPGKWNPVLPYIILDFPERSREFRDEPPVVYTETTTGSMFFESAADLRIYREIHETLRHATLDEQRSRDLLRQIARRYTS</sequence>
<feature type="domain" description="HTH cro/C1-type" evidence="1">
    <location>
        <begin position="20"/>
        <end position="54"/>
    </location>
</feature>
<dbReference type="PROSITE" id="PS50943">
    <property type="entry name" value="HTH_CROC1"/>
    <property type="match status" value="1"/>
</dbReference>
<reference evidence="2" key="1">
    <citation type="journal article" date="2014" name="Int. J. Syst. Evol. Microbiol.">
        <title>Complete genome sequence of Corynebacterium casei LMG S-19264T (=DSM 44701T), isolated from a smear-ripened cheese.</title>
        <authorList>
            <consortium name="US DOE Joint Genome Institute (JGI-PGF)"/>
            <person name="Walter F."/>
            <person name="Albersmeier A."/>
            <person name="Kalinowski J."/>
            <person name="Ruckert C."/>
        </authorList>
    </citation>
    <scope>NUCLEOTIDE SEQUENCE</scope>
    <source>
        <strain evidence="2">CGMCC 4.3508</strain>
    </source>
</reference>
<dbReference type="Gene3D" id="1.10.260.40">
    <property type="entry name" value="lambda repressor-like DNA-binding domains"/>
    <property type="match status" value="1"/>
</dbReference>
<dbReference type="InterPro" id="IPR001387">
    <property type="entry name" value="Cro/C1-type_HTH"/>
</dbReference>
<dbReference type="EMBL" id="BMMH01000014">
    <property type="protein sequence ID" value="GGL32379.1"/>
    <property type="molecule type" value="Genomic_DNA"/>
</dbReference>
<dbReference type="InterPro" id="IPR043917">
    <property type="entry name" value="DUF5753"/>
</dbReference>
<organism evidence="2 3">
    <name type="scientific">Nocardia jinanensis</name>
    <dbReference type="NCBI Taxonomy" id="382504"/>
    <lineage>
        <taxon>Bacteria</taxon>
        <taxon>Bacillati</taxon>
        <taxon>Actinomycetota</taxon>
        <taxon>Actinomycetes</taxon>
        <taxon>Mycobacteriales</taxon>
        <taxon>Nocardiaceae</taxon>
        <taxon>Nocardia</taxon>
    </lineage>
</organism>
<evidence type="ECO:0000259" key="1">
    <source>
        <dbReference type="PROSITE" id="PS50943"/>
    </source>
</evidence>
<protein>
    <submittedName>
        <fullName evidence="2">Transcriptional regulator</fullName>
    </submittedName>
</protein>
<dbReference type="AlphaFoldDB" id="A0A917VXL8"/>
<dbReference type="Pfam" id="PF13560">
    <property type="entry name" value="HTH_31"/>
    <property type="match status" value="1"/>
</dbReference>
<reference evidence="2" key="2">
    <citation type="submission" date="2020-09" db="EMBL/GenBank/DDBJ databases">
        <authorList>
            <person name="Sun Q."/>
            <person name="Zhou Y."/>
        </authorList>
    </citation>
    <scope>NUCLEOTIDE SEQUENCE</scope>
    <source>
        <strain evidence="2">CGMCC 4.3508</strain>
    </source>
</reference>
<dbReference type="Pfam" id="PF19054">
    <property type="entry name" value="DUF5753"/>
    <property type="match status" value="1"/>
</dbReference>
<dbReference type="Proteomes" id="UP000638263">
    <property type="component" value="Unassembled WGS sequence"/>
</dbReference>
<keyword evidence="3" id="KW-1185">Reference proteome</keyword>
<dbReference type="GO" id="GO:0003677">
    <property type="term" value="F:DNA binding"/>
    <property type="evidence" value="ECO:0007669"/>
    <property type="project" value="InterPro"/>
</dbReference>
<dbReference type="SUPFAM" id="SSF47413">
    <property type="entry name" value="lambda repressor-like DNA-binding domains"/>
    <property type="match status" value="1"/>
</dbReference>
<proteinExistence type="predicted"/>
<evidence type="ECO:0000313" key="2">
    <source>
        <dbReference type="EMBL" id="GGL32379.1"/>
    </source>
</evidence>
<dbReference type="InterPro" id="IPR010982">
    <property type="entry name" value="Lambda_DNA-bd_dom_sf"/>
</dbReference>
<dbReference type="SMART" id="SM00530">
    <property type="entry name" value="HTH_XRE"/>
    <property type="match status" value="1"/>
</dbReference>
<name>A0A917VXL8_9NOCA</name>